<dbReference type="InterPro" id="IPR044817">
    <property type="entry name" value="SBP-like"/>
</dbReference>
<dbReference type="AlphaFoldDB" id="A0AAN7RDC3"/>
<evidence type="ECO:0000313" key="13">
    <source>
        <dbReference type="Proteomes" id="UP001346149"/>
    </source>
</evidence>
<keyword evidence="13" id="KW-1185">Reference proteome</keyword>
<proteinExistence type="predicted"/>
<evidence type="ECO:0000256" key="1">
    <source>
        <dbReference type="ARBA" id="ARBA00004123"/>
    </source>
</evidence>
<evidence type="ECO:0000256" key="10">
    <source>
        <dbReference type="SAM" id="MobiDB-lite"/>
    </source>
</evidence>
<evidence type="ECO:0000256" key="2">
    <source>
        <dbReference type="ARBA" id="ARBA00022723"/>
    </source>
</evidence>
<dbReference type="Proteomes" id="UP001346149">
    <property type="component" value="Unassembled WGS sequence"/>
</dbReference>
<evidence type="ECO:0000256" key="5">
    <source>
        <dbReference type="ARBA" id="ARBA00023015"/>
    </source>
</evidence>
<dbReference type="InterPro" id="IPR036893">
    <property type="entry name" value="SBP_sf"/>
</dbReference>
<evidence type="ECO:0000256" key="7">
    <source>
        <dbReference type="ARBA" id="ARBA00023163"/>
    </source>
</evidence>
<accession>A0AAN7RDC3</accession>
<dbReference type="FunFam" id="4.10.1100.10:FF:000001">
    <property type="entry name" value="Squamosa promoter-binding-like protein 14"/>
    <property type="match status" value="1"/>
</dbReference>
<reference evidence="12 13" key="1">
    <citation type="journal article" date="2023" name="Hortic Res">
        <title>Pangenome of water caltrop reveals structural variations and asymmetric subgenome divergence after allopolyploidization.</title>
        <authorList>
            <person name="Zhang X."/>
            <person name="Chen Y."/>
            <person name="Wang L."/>
            <person name="Yuan Y."/>
            <person name="Fang M."/>
            <person name="Shi L."/>
            <person name="Lu R."/>
            <person name="Comes H.P."/>
            <person name="Ma Y."/>
            <person name="Chen Y."/>
            <person name="Huang G."/>
            <person name="Zhou Y."/>
            <person name="Zheng Z."/>
            <person name="Qiu Y."/>
        </authorList>
    </citation>
    <scope>NUCLEOTIDE SEQUENCE [LARGE SCALE GENOMIC DNA]</scope>
    <source>
        <strain evidence="12">F231</strain>
    </source>
</reference>
<dbReference type="GO" id="GO:0005634">
    <property type="term" value="C:nucleus"/>
    <property type="evidence" value="ECO:0007669"/>
    <property type="project" value="UniProtKB-SubCell"/>
</dbReference>
<dbReference type="PROSITE" id="PS51141">
    <property type="entry name" value="ZF_SBP"/>
    <property type="match status" value="1"/>
</dbReference>
<evidence type="ECO:0000259" key="11">
    <source>
        <dbReference type="PROSITE" id="PS51141"/>
    </source>
</evidence>
<feature type="compositionally biased region" description="Low complexity" evidence="10">
    <location>
        <begin position="151"/>
        <end position="173"/>
    </location>
</feature>
<dbReference type="EMBL" id="JAXQNO010000005">
    <property type="protein sequence ID" value="KAK4797615.1"/>
    <property type="molecule type" value="Genomic_DNA"/>
</dbReference>
<feature type="region of interest" description="Disordered" evidence="10">
    <location>
        <begin position="146"/>
        <end position="181"/>
    </location>
</feature>
<keyword evidence="2" id="KW-0479">Metal-binding</keyword>
<dbReference type="PANTHER" id="PTHR31251">
    <property type="entry name" value="SQUAMOSA PROMOTER-BINDING-LIKE PROTEIN 4"/>
    <property type="match status" value="1"/>
</dbReference>
<dbReference type="SUPFAM" id="SSF103612">
    <property type="entry name" value="SBT domain"/>
    <property type="match status" value="1"/>
</dbReference>
<dbReference type="GO" id="GO:0008270">
    <property type="term" value="F:zinc ion binding"/>
    <property type="evidence" value="ECO:0007669"/>
    <property type="project" value="UniProtKB-KW"/>
</dbReference>
<dbReference type="GO" id="GO:0003677">
    <property type="term" value="F:DNA binding"/>
    <property type="evidence" value="ECO:0007669"/>
    <property type="project" value="UniProtKB-KW"/>
</dbReference>
<dbReference type="Gene3D" id="4.10.1100.10">
    <property type="entry name" value="Transcription factor, SBP-box domain"/>
    <property type="match status" value="1"/>
</dbReference>
<keyword evidence="5" id="KW-0805">Transcription regulation</keyword>
<dbReference type="Pfam" id="PF03110">
    <property type="entry name" value="SBP"/>
    <property type="match status" value="1"/>
</dbReference>
<keyword evidence="4" id="KW-0862">Zinc</keyword>
<gene>
    <name evidence="12" type="ORF">SAY86_029941</name>
</gene>
<evidence type="ECO:0000256" key="3">
    <source>
        <dbReference type="ARBA" id="ARBA00022771"/>
    </source>
</evidence>
<feature type="domain" description="SBP-type" evidence="11">
    <location>
        <begin position="182"/>
        <end position="259"/>
    </location>
</feature>
<name>A0AAN7RDC3_TRANT</name>
<comment type="subcellular location">
    <subcellularLocation>
        <location evidence="1">Nucleus</location>
    </subcellularLocation>
</comment>
<evidence type="ECO:0000256" key="6">
    <source>
        <dbReference type="ARBA" id="ARBA00023125"/>
    </source>
</evidence>
<sequence length="481" mass="52200">MEGVGERERGGGRAGQWPMGECVRCLALSLSLCLLHTATVTTTILLSIDISTQTHVGLSLFIWEAEETKQTMDCLVVVPMSEHLKNLPLYLSSSIMEPISTALTDSDSSLPPTTVSSSSSSLLHHHGLNFGGKVYFEDHASIPAAPPPEKPYAASIPSSSSKKGKAVASSSRAGQVQEGQQPPRCQVAGCMVDLSHAKAYYSRHKVCGMHSKSPKVIVGGIEQRFCQQCSRFHQLTEFDQAKRSCRRRLAGHNERRRKPQPGFLLTSRYGHSSCPVFDNSSRRGSFVMDFSAYPRHLGRDAWPPTQSSDSRTTGQMVDHVKFPLHHPWQGCSENPPPPNIFLQDSADGGDSSFPSPGIPPEDLYTGMAANSTCALSLLSNQSWSSSRSQAATLGMMEVSTHQGPTTATTHGASQFTSTSWGFKAADGSADIPSHGGLGHLSQPLDSHFSRELELSQQSGKQYMELDDSRAFDASEQVHWSL</sequence>
<comment type="caution">
    <text evidence="12">The sequence shown here is derived from an EMBL/GenBank/DDBJ whole genome shotgun (WGS) entry which is preliminary data.</text>
</comment>
<dbReference type="PANTHER" id="PTHR31251:SF191">
    <property type="entry name" value="SBP-TYPE DOMAIN-CONTAINING PROTEIN"/>
    <property type="match status" value="1"/>
</dbReference>
<keyword evidence="3 9" id="KW-0863">Zinc-finger</keyword>
<dbReference type="InterPro" id="IPR004333">
    <property type="entry name" value="SBP_dom"/>
</dbReference>
<keyword evidence="8" id="KW-0539">Nucleus</keyword>
<keyword evidence="7" id="KW-0804">Transcription</keyword>
<protein>
    <recommendedName>
        <fullName evidence="11">SBP-type domain-containing protein</fullName>
    </recommendedName>
</protein>
<evidence type="ECO:0000313" key="12">
    <source>
        <dbReference type="EMBL" id="KAK4797615.1"/>
    </source>
</evidence>
<keyword evidence="6" id="KW-0238">DNA-binding</keyword>
<evidence type="ECO:0000256" key="8">
    <source>
        <dbReference type="ARBA" id="ARBA00023242"/>
    </source>
</evidence>
<evidence type="ECO:0000256" key="4">
    <source>
        <dbReference type="ARBA" id="ARBA00022833"/>
    </source>
</evidence>
<organism evidence="12 13">
    <name type="scientific">Trapa natans</name>
    <name type="common">Water chestnut</name>
    <dbReference type="NCBI Taxonomy" id="22666"/>
    <lineage>
        <taxon>Eukaryota</taxon>
        <taxon>Viridiplantae</taxon>
        <taxon>Streptophyta</taxon>
        <taxon>Embryophyta</taxon>
        <taxon>Tracheophyta</taxon>
        <taxon>Spermatophyta</taxon>
        <taxon>Magnoliopsida</taxon>
        <taxon>eudicotyledons</taxon>
        <taxon>Gunneridae</taxon>
        <taxon>Pentapetalae</taxon>
        <taxon>rosids</taxon>
        <taxon>malvids</taxon>
        <taxon>Myrtales</taxon>
        <taxon>Lythraceae</taxon>
        <taxon>Trapa</taxon>
    </lineage>
</organism>
<evidence type="ECO:0000256" key="9">
    <source>
        <dbReference type="PROSITE-ProRule" id="PRU00470"/>
    </source>
</evidence>